<evidence type="ECO:0000256" key="2">
    <source>
        <dbReference type="ARBA" id="ARBA00023125"/>
    </source>
</evidence>
<dbReference type="InterPro" id="IPR018771">
    <property type="entry name" value="PocR_dom"/>
</dbReference>
<dbReference type="AlphaFoldDB" id="A0A9W5Y8Y4"/>
<dbReference type="InterPro" id="IPR018060">
    <property type="entry name" value="HTH_AraC"/>
</dbReference>
<gene>
    <name evidence="5" type="ORF">SH1V18_04480</name>
</gene>
<dbReference type="InterPro" id="IPR009057">
    <property type="entry name" value="Homeodomain-like_sf"/>
</dbReference>
<evidence type="ECO:0000313" key="6">
    <source>
        <dbReference type="Proteomes" id="UP001144256"/>
    </source>
</evidence>
<dbReference type="Gene3D" id="1.10.10.60">
    <property type="entry name" value="Homeodomain-like"/>
    <property type="match status" value="2"/>
</dbReference>
<dbReference type="Pfam" id="PF12833">
    <property type="entry name" value="HTH_18"/>
    <property type="match status" value="1"/>
</dbReference>
<keyword evidence="3" id="KW-0804">Transcription</keyword>
<dbReference type="Pfam" id="PF10114">
    <property type="entry name" value="PocR"/>
    <property type="match status" value="1"/>
</dbReference>
<dbReference type="InterPro" id="IPR020449">
    <property type="entry name" value="Tscrpt_reg_AraC-type_HTH"/>
</dbReference>
<dbReference type="InterPro" id="IPR018062">
    <property type="entry name" value="HTH_AraC-typ_CS"/>
</dbReference>
<proteinExistence type="predicted"/>
<dbReference type="PANTHER" id="PTHR43280">
    <property type="entry name" value="ARAC-FAMILY TRANSCRIPTIONAL REGULATOR"/>
    <property type="match status" value="1"/>
</dbReference>
<evidence type="ECO:0000256" key="1">
    <source>
        <dbReference type="ARBA" id="ARBA00023015"/>
    </source>
</evidence>
<sequence>MLDFFQEDELNIIKKHMELFYKITEINCMLIDDTGSTVFSQGEIFNYCNKFMELTGDKCPCCGAHLYASKQSESLGESYIFFCPGGLVHITSAIVIGNVFRGALLAGPIQMNITDPYVIDNLIKVYNIPISSRGILQSYYKIIPIVAPEKVRYLANLLYIITKDIVGDQKSELKKKRDFYLEQKIINENIQEIKEENNYERKTYPIELEKELSGKVRRGDLDGAKAILNEILGYILFKHSGNNDMVISFIIELVVVMSRAAVEGGGNFEEIFTQNIKFYKTAFSINNIEELCVWIVKVLEKFTELAFKLNKDNVENTNVIKKALQYINNNYDKNISLDDVAKHVSLSPTYFSRFFSKETNMKFSEYLNMVRVEESKKYLLDLKYSISDIAVMMGFSDQSYYTKVFKNYENVSPGKYRKMFNL</sequence>
<dbReference type="PROSITE" id="PS01124">
    <property type="entry name" value="HTH_ARAC_FAMILY_2"/>
    <property type="match status" value="1"/>
</dbReference>
<keyword evidence="6" id="KW-1185">Reference proteome</keyword>
<keyword evidence="5" id="KW-0808">Transferase</keyword>
<dbReference type="SMART" id="SM00342">
    <property type="entry name" value="HTH_ARAC"/>
    <property type="match status" value="1"/>
</dbReference>
<protein>
    <submittedName>
        <fullName evidence="5">Histidine kinase</fullName>
    </submittedName>
</protein>
<keyword evidence="1" id="KW-0805">Transcription regulation</keyword>
<dbReference type="PANTHER" id="PTHR43280:SF34">
    <property type="entry name" value="ARAC-FAMILY TRANSCRIPTIONAL REGULATOR"/>
    <property type="match status" value="1"/>
</dbReference>
<organism evidence="5 6">
    <name type="scientific">Vallitalea longa</name>
    <dbReference type="NCBI Taxonomy" id="2936439"/>
    <lineage>
        <taxon>Bacteria</taxon>
        <taxon>Bacillati</taxon>
        <taxon>Bacillota</taxon>
        <taxon>Clostridia</taxon>
        <taxon>Lachnospirales</taxon>
        <taxon>Vallitaleaceae</taxon>
        <taxon>Vallitalea</taxon>
    </lineage>
</organism>
<dbReference type="SUPFAM" id="SSF46689">
    <property type="entry name" value="Homeodomain-like"/>
    <property type="match status" value="2"/>
</dbReference>
<feature type="domain" description="HTH araC/xylS-type" evidence="4">
    <location>
        <begin position="321"/>
        <end position="419"/>
    </location>
</feature>
<comment type="caution">
    <text evidence="5">The sequence shown here is derived from an EMBL/GenBank/DDBJ whole genome shotgun (WGS) entry which is preliminary data.</text>
</comment>
<dbReference type="Proteomes" id="UP001144256">
    <property type="component" value="Unassembled WGS sequence"/>
</dbReference>
<accession>A0A9W5Y8Y4</accession>
<keyword evidence="5" id="KW-0418">Kinase</keyword>
<dbReference type="PRINTS" id="PR00032">
    <property type="entry name" value="HTHARAC"/>
</dbReference>
<keyword evidence="2" id="KW-0238">DNA-binding</keyword>
<name>A0A9W5Y8Y4_9FIRM</name>
<dbReference type="EMBL" id="BRLB01000001">
    <property type="protein sequence ID" value="GKX27968.1"/>
    <property type="molecule type" value="Genomic_DNA"/>
</dbReference>
<evidence type="ECO:0000259" key="4">
    <source>
        <dbReference type="PROSITE" id="PS01124"/>
    </source>
</evidence>
<dbReference type="RefSeq" id="WP_281811792.1">
    <property type="nucleotide sequence ID" value="NZ_BRLB01000001.1"/>
</dbReference>
<evidence type="ECO:0000256" key="3">
    <source>
        <dbReference type="ARBA" id="ARBA00023163"/>
    </source>
</evidence>
<dbReference type="GO" id="GO:0003700">
    <property type="term" value="F:DNA-binding transcription factor activity"/>
    <property type="evidence" value="ECO:0007669"/>
    <property type="project" value="InterPro"/>
</dbReference>
<reference evidence="5" key="1">
    <citation type="submission" date="2022-06" db="EMBL/GenBank/DDBJ databases">
        <title>Vallitalea longa sp. nov., an anaerobic bacterium isolated from marine sediment.</title>
        <authorList>
            <person name="Hirano S."/>
            <person name="Terahara T."/>
            <person name="Mori K."/>
            <person name="Hamada M."/>
            <person name="Matsumoto R."/>
            <person name="Kobayashi T."/>
        </authorList>
    </citation>
    <scope>NUCLEOTIDE SEQUENCE</scope>
    <source>
        <strain evidence="5">SH18-1</strain>
    </source>
</reference>
<dbReference type="GO" id="GO:0016301">
    <property type="term" value="F:kinase activity"/>
    <property type="evidence" value="ECO:0007669"/>
    <property type="project" value="UniProtKB-KW"/>
</dbReference>
<dbReference type="GO" id="GO:0043565">
    <property type="term" value="F:sequence-specific DNA binding"/>
    <property type="evidence" value="ECO:0007669"/>
    <property type="project" value="InterPro"/>
</dbReference>
<evidence type="ECO:0000313" key="5">
    <source>
        <dbReference type="EMBL" id="GKX27968.1"/>
    </source>
</evidence>
<dbReference type="PROSITE" id="PS00041">
    <property type="entry name" value="HTH_ARAC_FAMILY_1"/>
    <property type="match status" value="1"/>
</dbReference>